<keyword evidence="2" id="KW-1185">Reference proteome</keyword>
<organism evidence="1 2">
    <name type="scientific">Nitrosomonas oligotropha</name>
    <dbReference type="NCBI Taxonomy" id="42354"/>
    <lineage>
        <taxon>Bacteria</taxon>
        <taxon>Pseudomonadati</taxon>
        <taxon>Pseudomonadota</taxon>
        <taxon>Betaproteobacteria</taxon>
        <taxon>Nitrosomonadales</taxon>
        <taxon>Nitrosomonadaceae</taxon>
        <taxon>Nitrosomonas</taxon>
    </lineage>
</organism>
<proteinExistence type="predicted"/>
<protein>
    <submittedName>
        <fullName evidence="1">Uncharacterized protein</fullName>
    </submittedName>
</protein>
<dbReference type="Proteomes" id="UP000198814">
    <property type="component" value="Unassembled WGS sequence"/>
</dbReference>
<accession>A0A1H8SFQ4</accession>
<evidence type="ECO:0000313" key="1">
    <source>
        <dbReference type="EMBL" id="SEO77128.1"/>
    </source>
</evidence>
<sequence length="81" mass="9257">MAVKPISGRRIAIEMPNRFLRPKATETDAISEYMEFSDHAEQVSEPGCPPEIKVKRSKAKIFEPIIEQDNDHEAQIYNALE</sequence>
<reference evidence="2" key="1">
    <citation type="submission" date="2016-10" db="EMBL/GenBank/DDBJ databases">
        <authorList>
            <person name="Varghese N."/>
            <person name="Submissions S."/>
        </authorList>
    </citation>
    <scope>NUCLEOTIDE SEQUENCE [LARGE SCALE GENOMIC DNA]</scope>
    <source>
        <strain evidence="2">Nm76</strain>
    </source>
</reference>
<dbReference type="AlphaFoldDB" id="A0A1H8SFQ4"/>
<evidence type="ECO:0000313" key="2">
    <source>
        <dbReference type="Proteomes" id="UP000198814"/>
    </source>
</evidence>
<gene>
    <name evidence="1" type="ORF">SAMN05216333_11840</name>
</gene>
<name>A0A1H8SFQ4_9PROT</name>
<dbReference type="EMBL" id="FODO01000018">
    <property type="protein sequence ID" value="SEO77128.1"/>
    <property type="molecule type" value="Genomic_DNA"/>
</dbReference>